<organism evidence="1">
    <name type="scientific">Arundo donax</name>
    <name type="common">Giant reed</name>
    <name type="synonym">Donax arundinaceus</name>
    <dbReference type="NCBI Taxonomy" id="35708"/>
    <lineage>
        <taxon>Eukaryota</taxon>
        <taxon>Viridiplantae</taxon>
        <taxon>Streptophyta</taxon>
        <taxon>Embryophyta</taxon>
        <taxon>Tracheophyta</taxon>
        <taxon>Spermatophyta</taxon>
        <taxon>Magnoliopsida</taxon>
        <taxon>Liliopsida</taxon>
        <taxon>Poales</taxon>
        <taxon>Poaceae</taxon>
        <taxon>PACMAD clade</taxon>
        <taxon>Arundinoideae</taxon>
        <taxon>Arundineae</taxon>
        <taxon>Arundo</taxon>
    </lineage>
</organism>
<reference evidence="1" key="1">
    <citation type="submission" date="2014-09" db="EMBL/GenBank/DDBJ databases">
        <authorList>
            <person name="Magalhaes I.L.F."/>
            <person name="Oliveira U."/>
            <person name="Santos F.R."/>
            <person name="Vidigal T.H.D.A."/>
            <person name="Brescovit A.D."/>
            <person name="Santos A.J."/>
        </authorList>
    </citation>
    <scope>NUCLEOTIDE SEQUENCE</scope>
    <source>
        <tissue evidence="1">Shoot tissue taken approximately 20 cm above the soil surface</tissue>
    </source>
</reference>
<accession>A0A0A9G9Q2</accession>
<proteinExistence type="predicted"/>
<reference evidence="1" key="2">
    <citation type="journal article" date="2015" name="Data Brief">
        <title>Shoot transcriptome of the giant reed, Arundo donax.</title>
        <authorList>
            <person name="Barrero R.A."/>
            <person name="Guerrero F.D."/>
            <person name="Moolhuijzen P."/>
            <person name="Goolsby J.A."/>
            <person name="Tidwell J."/>
            <person name="Bellgard S.E."/>
            <person name="Bellgard M.I."/>
        </authorList>
    </citation>
    <scope>NUCLEOTIDE SEQUENCE</scope>
    <source>
        <tissue evidence="1">Shoot tissue taken approximately 20 cm above the soil surface</tissue>
    </source>
</reference>
<name>A0A0A9G9Q2_ARUDO</name>
<dbReference type="AlphaFoldDB" id="A0A0A9G9Q2"/>
<dbReference type="EMBL" id="GBRH01177747">
    <property type="protein sequence ID" value="JAE20149.1"/>
    <property type="molecule type" value="Transcribed_RNA"/>
</dbReference>
<evidence type="ECO:0000313" key="1">
    <source>
        <dbReference type="EMBL" id="JAE20149.1"/>
    </source>
</evidence>
<sequence length="125" mass="14419">MVLIQTQIQMQPSCLHLLYLLIHPLKMKGSHPTVPTSLKVEVSLQVILRIPKDMNRVKEFQNLRSREARREGGTDMAITPHLLKIIIPRITREHILTQGTTVKLIQETTQGPERKLMKLMVRVQV</sequence>
<protein>
    <submittedName>
        <fullName evidence="1">Uncharacterized protein</fullName>
    </submittedName>
</protein>